<accession>A0AAD6W1A4</accession>
<dbReference type="PANTHER" id="PTHR33168">
    <property type="entry name" value="STRESS INDUCED PROTEIN-RELATED"/>
    <property type="match status" value="1"/>
</dbReference>
<comment type="caution">
    <text evidence="1">The sequence shown here is derived from an EMBL/GenBank/DDBJ whole genome shotgun (WGS) entry which is preliminary data.</text>
</comment>
<reference evidence="1" key="1">
    <citation type="journal article" date="2023" name="Mol. Ecol. Resour.">
        <title>Chromosome-level genome assembly of a triploid poplar Populus alba 'Berolinensis'.</title>
        <authorList>
            <person name="Chen S."/>
            <person name="Yu Y."/>
            <person name="Wang X."/>
            <person name="Wang S."/>
            <person name="Zhang T."/>
            <person name="Zhou Y."/>
            <person name="He R."/>
            <person name="Meng N."/>
            <person name="Wang Y."/>
            <person name="Liu W."/>
            <person name="Liu Z."/>
            <person name="Liu J."/>
            <person name="Guo Q."/>
            <person name="Huang H."/>
            <person name="Sederoff R.R."/>
            <person name="Wang G."/>
            <person name="Qu G."/>
            <person name="Chen S."/>
        </authorList>
    </citation>
    <scope>NUCLEOTIDE SEQUENCE</scope>
    <source>
        <strain evidence="1">SC-2020</strain>
    </source>
</reference>
<dbReference type="AlphaFoldDB" id="A0AAD6W1A4"/>
<proteinExistence type="predicted"/>
<organism evidence="1 2">
    <name type="scientific">Populus alba x Populus x berolinensis</name>
    <dbReference type="NCBI Taxonomy" id="444605"/>
    <lineage>
        <taxon>Eukaryota</taxon>
        <taxon>Viridiplantae</taxon>
        <taxon>Streptophyta</taxon>
        <taxon>Embryophyta</taxon>
        <taxon>Tracheophyta</taxon>
        <taxon>Spermatophyta</taxon>
        <taxon>Magnoliopsida</taxon>
        <taxon>eudicotyledons</taxon>
        <taxon>Gunneridae</taxon>
        <taxon>Pentapetalae</taxon>
        <taxon>rosids</taxon>
        <taxon>fabids</taxon>
        <taxon>Malpighiales</taxon>
        <taxon>Salicaceae</taxon>
        <taxon>Saliceae</taxon>
        <taxon>Populus</taxon>
    </lineage>
</organism>
<sequence>MYAHNLQTISGVSIFSRIKSTFLCIFREMALFKKWGGSGRETIYLGRTPGVKEGPKPRWQVFWRKINRGKKKIFNVSPVTSQASYDLDEYSQNFDQGTDWAEPEILSRSFSARYADPSRILQKSRTVR</sequence>
<gene>
    <name evidence="1" type="ORF">NC653_017656</name>
</gene>
<evidence type="ECO:0000313" key="1">
    <source>
        <dbReference type="EMBL" id="KAJ6994939.1"/>
    </source>
</evidence>
<keyword evidence="2" id="KW-1185">Reference proteome</keyword>
<name>A0AAD6W1A4_9ROSI</name>
<dbReference type="EMBL" id="JAQIZT010000006">
    <property type="protein sequence ID" value="KAJ6994939.1"/>
    <property type="molecule type" value="Genomic_DNA"/>
</dbReference>
<protein>
    <submittedName>
        <fullName evidence="1">Uncharacterized protein</fullName>
    </submittedName>
</protein>
<dbReference type="Proteomes" id="UP001164929">
    <property type="component" value="Chromosome 6"/>
</dbReference>
<evidence type="ECO:0000313" key="2">
    <source>
        <dbReference type="Proteomes" id="UP001164929"/>
    </source>
</evidence>